<dbReference type="Gene3D" id="1.20.144.10">
    <property type="entry name" value="Phosphatidic acid phosphatase type 2/haloperoxidase"/>
    <property type="match status" value="1"/>
</dbReference>
<dbReference type="GO" id="GO:0030288">
    <property type="term" value="C:outer membrane-bounded periplasmic space"/>
    <property type="evidence" value="ECO:0007669"/>
    <property type="project" value="InterPro"/>
</dbReference>
<evidence type="ECO:0000256" key="1">
    <source>
        <dbReference type="PIRNR" id="PIRNR000897"/>
    </source>
</evidence>
<comment type="similarity">
    <text evidence="1">Belongs to the class A bacterial acid phosphatase family.</text>
</comment>
<comment type="catalytic activity">
    <reaction evidence="1">
        <text>a phosphate monoester + H2O = an alcohol + phosphate</text>
        <dbReference type="Rhea" id="RHEA:15017"/>
        <dbReference type="ChEBI" id="CHEBI:15377"/>
        <dbReference type="ChEBI" id="CHEBI:30879"/>
        <dbReference type="ChEBI" id="CHEBI:43474"/>
        <dbReference type="ChEBI" id="CHEBI:67140"/>
        <dbReference type="EC" id="3.1.3.2"/>
    </reaction>
</comment>
<dbReference type="Pfam" id="PF01569">
    <property type="entry name" value="PAP2"/>
    <property type="match status" value="1"/>
</dbReference>
<evidence type="ECO:0000259" key="3">
    <source>
        <dbReference type="SMART" id="SM00014"/>
    </source>
</evidence>
<dbReference type="EMBL" id="BQKM01000023">
    <property type="protein sequence ID" value="GJN55948.1"/>
    <property type="molecule type" value="Genomic_DNA"/>
</dbReference>
<evidence type="ECO:0000313" key="4">
    <source>
        <dbReference type="EMBL" id="BCG25002.1"/>
    </source>
</evidence>
<dbReference type="CDD" id="cd03397">
    <property type="entry name" value="PAP2_acid_phosphatase"/>
    <property type="match status" value="1"/>
</dbReference>
<dbReference type="EMBL" id="AP023189">
    <property type="protein sequence ID" value="BCG25002.1"/>
    <property type="molecule type" value="Genomic_DNA"/>
</dbReference>
<protein>
    <recommendedName>
        <fullName evidence="1">Acid phosphatase</fullName>
        <ecNumber evidence="1">3.1.3.2</ecNumber>
    </recommendedName>
</protein>
<keyword evidence="2" id="KW-0732">Signal</keyword>
<evidence type="ECO:0000313" key="5">
    <source>
        <dbReference type="EMBL" id="GJN55948.1"/>
    </source>
</evidence>
<dbReference type="AlphaFoldDB" id="A0A6J4E5C2"/>
<proteinExistence type="inferred from homology"/>
<dbReference type="GO" id="GO:0003993">
    <property type="term" value="F:acid phosphatase activity"/>
    <property type="evidence" value="ECO:0007669"/>
    <property type="project" value="UniProtKB-EC"/>
</dbReference>
<dbReference type="SMART" id="SM00014">
    <property type="entry name" value="acidPPc"/>
    <property type="match status" value="1"/>
</dbReference>
<dbReference type="RefSeq" id="WP_173179908.1">
    <property type="nucleotide sequence ID" value="NZ_AP023189.1"/>
</dbReference>
<evidence type="ECO:0000256" key="2">
    <source>
        <dbReference type="SAM" id="SignalP"/>
    </source>
</evidence>
<feature type="domain" description="Phosphatidic acid phosphatase type 2/haloperoxidase" evidence="3">
    <location>
        <begin position="121"/>
        <end position="233"/>
    </location>
</feature>
<dbReference type="SUPFAM" id="SSF48317">
    <property type="entry name" value="Acid phosphatase/Vanadium-dependent haloperoxidase"/>
    <property type="match status" value="1"/>
</dbReference>
<reference evidence="4 6" key="1">
    <citation type="submission" date="2020-05" db="EMBL/GenBank/DDBJ databases">
        <title>Characterization of novel class B3 metallo-beta-lactamase from novel Pseudomonas species.</title>
        <authorList>
            <person name="Yamada K."/>
            <person name="Aoki K."/>
            <person name="Ishii Y."/>
        </authorList>
    </citation>
    <scope>NUCLEOTIDE SEQUENCE [LARGE SCALE GENOMIC DNA]</scope>
    <source>
        <strain evidence="4 6">TUM18999</strain>
        <strain evidence="5 7">TUM20286</strain>
    </source>
</reference>
<feature type="chain" id="PRO_5026901718" description="Acid phosphatase" evidence="2">
    <location>
        <begin position="24"/>
        <end position="275"/>
    </location>
</feature>
<dbReference type="InterPro" id="IPR036938">
    <property type="entry name" value="PAP2/HPO_sf"/>
</dbReference>
<dbReference type="PRINTS" id="PR00483">
    <property type="entry name" value="BACPHPHTASE"/>
</dbReference>
<gene>
    <name evidence="4" type="primary">phoC</name>
    <name evidence="4" type="ORF">TUM18999_31930</name>
    <name evidence="5" type="ORF">TUM20286_57000</name>
</gene>
<dbReference type="Proteomes" id="UP001054892">
    <property type="component" value="Unassembled WGS sequence"/>
</dbReference>
<name>A0A6J4E5C2_9PSED</name>
<dbReference type="InterPro" id="IPR001011">
    <property type="entry name" value="Acid_Pase_classA_bac"/>
</dbReference>
<organism evidence="4 6">
    <name type="scientific">Pseudomonas tohonis</name>
    <dbReference type="NCBI Taxonomy" id="2725477"/>
    <lineage>
        <taxon>Bacteria</taxon>
        <taxon>Pseudomonadati</taxon>
        <taxon>Pseudomonadota</taxon>
        <taxon>Gammaproteobacteria</taxon>
        <taxon>Pseudomonadales</taxon>
        <taxon>Pseudomonadaceae</taxon>
        <taxon>Pseudomonas</taxon>
    </lineage>
</organism>
<evidence type="ECO:0000313" key="7">
    <source>
        <dbReference type="Proteomes" id="UP001054892"/>
    </source>
</evidence>
<accession>A0A6J4E5C2</accession>
<keyword evidence="1" id="KW-0378">Hydrolase</keyword>
<dbReference type="InterPro" id="IPR000326">
    <property type="entry name" value="PAP2/HPO"/>
</dbReference>
<dbReference type="KEGG" id="ptw:TUM18999_31930"/>
<dbReference type="PIRSF" id="PIRSF000897">
    <property type="entry name" value="Acid_Ptase_ClsA"/>
    <property type="match status" value="1"/>
</dbReference>
<sequence length="275" mass="30148">MYRQLSKYLLSLSLLALINPSEAGQPDPQQRIPELRPGYLVGYLQKEDLPDSLALLPPPPAADTPAFLLDRHLAEKSQALRGGARWELAIRDADLKFPAAADTFSCALDAPINEQQTPALYRLLRRTLADAGLATYGAKTRYNRTRPFVFNRQPSCTPADEPKLAKDGSYPSGHSAIGWAWALLLSELAPERSDALWARGRAYSESRMVCNVHWYSDIREGREIGATALARLHGDPTFQADFAMARSELMAVRGQGAVAGRDCAAEARALAMGID</sequence>
<feature type="signal peptide" evidence="2">
    <location>
        <begin position="1"/>
        <end position="23"/>
    </location>
</feature>
<evidence type="ECO:0000313" key="6">
    <source>
        <dbReference type="Proteomes" id="UP000509383"/>
    </source>
</evidence>
<dbReference type="EC" id="3.1.3.2" evidence="1"/>
<keyword evidence="7" id="KW-1185">Reference proteome</keyword>
<dbReference type="Proteomes" id="UP000509383">
    <property type="component" value="Chromosome"/>
</dbReference>